<accession>A0A382ZND6</accession>
<organism evidence="2">
    <name type="scientific">marine metagenome</name>
    <dbReference type="NCBI Taxonomy" id="408172"/>
    <lineage>
        <taxon>unclassified sequences</taxon>
        <taxon>metagenomes</taxon>
        <taxon>ecological metagenomes</taxon>
    </lineage>
</organism>
<dbReference type="InterPro" id="IPR011006">
    <property type="entry name" value="CheY-like_superfamily"/>
</dbReference>
<proteinExistence type="predicted"/>
<dbReference type="InterPro" id="IPR001789">
    <property type="entry name" value="Sig_transdc_resp-reg_receiver"/>
</dbReference>
<dbReference type="SUPFAM" id="SSF52172">
    <property type="entry name" value="CheY-like"/>
    <property type="match status" value="1"/>
</dbReference>
<evidence type="ECO:0000313" key="2">
    <source>
        <dbReference type="EMBL" id="SVD96971.1"/>
    </source>
</evidence>
<evidence type="ECO:0000259" key="1">
    <source>
        <dbReference type="PROSITE" id="PS50110"/>
    </source>
</evidence>
<feature type="non-terminal residue" evidence="2">
    <location>
        <position position="1"/>
    </location>
</feature>
<protein>
    <recommendedName>
        <fullName evidence="1">Response regulatory domain-containing protein</fullName>
    </recommendedName>
</protein>
<dbReference type="Gene3D" id="3.40.50.2300">
    <property type="match status" value="1"/>
</dbReference>
<dbReference type="EMBL" id="UINC01185324">
    <property type="protein sequence ID" value="SVD96971.1"/>
    <property type="molecule type" value="Genomic_DNA"/>
</dbReference>
<dbReference type="GO" id="GO:0000160">
    <property type="term" value="P:phosphorelay signal transduction system"/>
    <property type="evidence" value="ECO:0007669"/>
    <property type="project" value="InterPro"/>
</dbReference>
<feature type="domain" description="Response regulatory" evidence="1">
    <location>
        <begin position="1"/>
        <end position="60"/>
    </location>
</feature>
<name>A0A382ZND6_9ZZZZ</name>
<dbReference type="AlphaFoldDB" id="A0A382ZND6"/>
<dbReference type="PROSITE" id="PS50110">
    <property type="entry name" value="RESPONSE_REGULATORY"/>
    <property type="match status" value="1"/>
</dbReference>
<sequence>KTGAALLATLSKSFQDMAITTVSGNDDLETATFAMRQGADDYLGKPVPISLLVLPVEKALLRRALVLENRTYRVHLRIW</sequence>
<reference evidence="2" key="1">
    <citation type="submission" date="2018-05" db="EMBL/GenBank/DDBJ databases">
        <authorList>
            <person name="Lanie J.A."/>
            <person name="Ng W.-L."/>
            <person name="Kazmierczak K.M."/>
            <person name="Andrzejewski T.M."/>
            <person name="Davidsen T.M."/>
            <person name="Wayne K.J."/>
            <person name="Tettelin H."/>
            <person name="Glass J.I."/>
            <person name="Rusch D."/>
            <person name="Podicherti R."/>
            <person name="Tsui H.-C.T."/>
            <person name="Winkler M.E."/>
        </authorList>
    </citation>
    <scope>NUCLEOTIDE SEQUENCE</scope>
</reference>
<gene>
    <name evidence="2" type="ORF">METZ01_LOCUS449825</name>
</gene>